<organism evidence="2 3">
    <name type="scientific">Croceivirga thetidis</name>
    <dbReference type="NCBI Taxonomy" id="2721623"/>
    <lineage>
        <taxon>Bacteria</taxon>
        <taxon>Pseudomonadati</taxon>
        <taxon>Bacteroidota</taxon>
        <taxon>Flavobacteriia</taxon>
        <taxon>Flavobacteriales</taxon>
        <taxon>Flavobacteriaceae</taxon>
        <taxon>Croceivirga</taxon>
    </lineage>
</organism>
<gene>
    <name evidence="2" type="ORF">HCU67_07075</name>
</gene>
<feature type="signal peptide" evidence="1">
    <location>
        <begin position="1"/>
        <end position="20"/>
    </location>
</feature>
<accession>A0ABX1GP78</accession>
<name>A0ABX1GP78_9FLAO</name>
<dbReference type="EMBL" id="JAAWWL010000001">
    <property type="protein sequence ID" value="NKI31704.1"/>
    <property type="molecule type" value="Genomic_DNA"/>
</dbReference>
<evidence type="ECO:0000313" key="3">
    <source>
        <dbReference type="Proteomes" id="UP000718451"/>
    </source>
</evidence>
<dbReference type="Proteomes" id="UP000718451">
    <property type="component" value="Unassembled WGS sequence"/>
</dbReference>
<protein>
    <recommendedName>
        <fullName evidence="4">Macroglobulin domain-containing protein</fullName>
    </recommendedName>
</protein>
<sequence>MKTRLFLAAWLFTLQFYAQAENTAVQQLVEDYKDYFKTARKSVHLHLNKTVFFTGEHIWFNAYVLEHSKNLPSKEDEFIYVDLIDGEGKVITRKTILFSEGKASGDIFLTNTLNSGLYFLQVYTAAMQNFEEDNSTKYPVLIKNNTTADFVSFDYRMKMDEPLIKITAESGQLLAGVFNKCIVRVLDSAGVPMVADSAFLVGKKNKKISEIKLNENGFDVFTFLPDFGTDYKLKLYKNGNLTSEKLPEIKKNGVSFSIARNPYKNELAVQVFDIRNNSNRPESKLTLLVHKDQNINGFSLGEPKTKFDFKINYDVLSNGMNELTIVDGNGQILANRFLFHSDNLQLKKYNVNNKKRTTDSVALALKPLMTKKRTESLSISILPAKTRTQEFRKKALFALYLEPHFKNAEWRDLWAKEIVSYEDLNFMDEISILAQPKYSWNTILNKNLVVPEPNSYTATIEGVVEPRDKTIKPKMVVLYSKSNELLLNSEVIDSKFQFKDLALEKGSKLNLSLIAQNGKPYKANFSYAIKPVIEKFRHRFSTNDIHESSKFINEQNPLSNNGSDTQNLEEVVVTAKRLKYQRFFPTYQATKIDSTLTKMTIGDFMQRQGFIPILISPMWRDRRAGTLQLAKRNNRCGTVFPAIVFDGIYDEFLDPYKDISLEYVDEIYWDRPGACGMIIVVFTNDKFKNRPKSDKQITSEEILVDRGFDPPSRFKRPDYFETSISSFKHFGILGWQSISNRNDTIPEFKVPFESEEEILVIIEGFSDSGTIISENHLVSLN</sequence>
<feature type="chain" id="PRO_5046482556" description="Macroglobulin domain-containing protein" evidence="1">
    <location>
        <begin position="21"/>
        <end position="781"/>
    </location>
</feature>
<evidence type="ECO:0000313" key="2">
    <source>
        <dbReference type="EMBL" id="NKI31704.1"/>
    </source>
</evidence>
<proteinExistence type="predicted"/>
<comment type="caution">
    <text evidence="2">The sequence shown here is derived from an EMBL/GenBank/DDBJ whole genome shotgun (WGS) entry which is preliminary data.</text>
</comment>
<evidence type="ECO:0000256" key="1">
    <source>
        <dbReference type="SAM" id="SignalP"/>
    </source>
</evidence>
<reference evidence="2 3" key="1">
    <citation type="submission" date="2020-04" db="EMBL/GenBank/DDBJ databases">
        <authorList>
            <person name="Yoon J."/>
        </authorList>
    </citation>
    <scope>NUCLEOTIDE SEQUENCE [LARGE SCALE GENOMIC DNA]</scope>
    <source>
        <strain evidence="2 3">DJ-13</strain>
    </source>
</reference>
<dbReference type="RefSeq" id="WP_168551859.1">
    <property type="nucleotide sequence ID" value="NZ_JAAWWL010000001.1"/>
</dbReference>
<keyword evidence="3" id="KW-1185">Reference proteome</keyword>
<keyword evidence="1" id="KW-0732">Signal</keyword>
<evidence type="ECO:0008006" key="4">
    <source>
        <dbReference type="Google" id="ProtNLM"/>
    </source>
</evidence>